<evidence type="ECO:0000313" key="11">
    <source>
        <dbReference type="Proteomes" id="UP000030651"/>
    </source>
</evidence>
<evidence type="ECO:0000256" key="8">
    <source>
        <dbReference type="SAM" id="MobiDB-lite"/>
    </source>
</evidence>
<dbReference type="SMART" id="SM00443">
    <property type="entry name" value="G_patch"/>
    <property type="match status" value="1"/>
</dbReference>
<dbReference type="GeneID" id="19265916"/>
<dbReference type="RefSeq" id="XP_007827675.1">
    <property type="nucleotide sequence ID" value="XM_007829484.1"/>
</dbReference>
<sequence length="363" mass="39992">MGLAGKKDKRKLNQDPNNTKWSRNETTFGQKILRAHGWQPGQYLGAQDASHASMHSKASSAPIKITIKDDNLGLGAKVRQKQGDECTGLDVFKDLLGRLNGESDESIAKKQAFRSEIKTSLYVERKFGPMRFVKGGLLVGDQITELLNQQAVNKSSETAESSAEDSDEVAESKPEKKEKKSKKRKAEDVDDSVDAETDSAEGKKKKKKRSKDEAANNVDEDQSSDAERKRRKKEKKEKKAKDAQADAEDDSAETKSKSKKDKKDKKKRKEAKSEDQGDESAEVSKKEKKKKRKQQESDGDTVVASTTVTVSATASGTSTPAGTGTSTPQPLSRHMVRSRNIASKRMAMADMAALQQIFMVKPV</sequence>
<gene>
    <name evidence="10" type="ORF">PFICI_00903</name>
</gene>
<comment type="similarity">
    <text evidence="5">Belongs to the PINX1 family.</text>
</comment>
<dbReference type="GO" id="GO:0005730">
    <property type="term" value="C:nucleolus"/>
    <property type="evidence" value="ECO:0007669"/>
    <property type="project" value="UniProtKB-SubCell"/>
</dbReference>
<feature type="region of interest" description="Disordered" evidence="8">
    <location>
        <begin position="151"/>
        <end position="334"/>
    </location>
</feature>
<evidence type="ECO:0000259" key="9">
    <source>
        <dbReference type="PROSITE" id="PS50174"/>
    </source>
</evidence>
<reference evidence="11" key="1">
    <citation type="journal article" date="2015" name="BMC Genomics">
        <title>Genomic and transcriptomic analysis of the endophytic fungus Pestalotiopsis fici reveals its lifestyle and high potential for synthesis of natural products.</title>
        <authorList>
            <person name="Wang X."/>
            <person name="Zhang X."/>
            <person name="Liu L."/>
            <person name="Xiang M."/>
            <person name="Wang W."/>
            <person name="Sun X."/>
            <person name="Che Y."/>
            <person name="Guo L."/>
            <person name="Liu G."/>
            <person name="Guo L."/>
            <person name="Wang C."/>
            <person name="Yin W.B."/>
            <person name="Stadler M."/>
            <person name="Zhang X."/>
            <person name="Liu X."/>
        </authorList>
    </citation>
    <scope>NUCLEOTIDE SEQUENCE [LARGE SCALE GENOMIC DNA]</scope>
    <source>
        <strain evidence="11">W106-1 / CGMCC3.15140</strain>
    </source>
</reference>
<feature type="region of interest" description="Disordered" evidence="8">
    <location>
        <begin position="1"/>
        <end position="26"/>
    </location>
</feature>
<dbReference type="GO" id="GO:0003676">
    <property type="term" value="F:nucleic acid binding"/>
    <property type="evidence" value="ECO:0007669"/>
    <property type="project" value="InterPro"/>
</dbReference>
<dbReference type="PANTHER" id="PTHR23149:SF31">
    <property type="entry name" value="PROTEIN PXR1"/>
    <property type="match status" value="1"/>
</dbReference>
<comment type="subcellular location">
    <subcellularLocation>
        <location evidence="1">Nucleus</location>
        <location evidence="1">Nucleolus</location>
    </subcellularLocation>
</comment>
<dbReference type="Proteomes" id="UP000030651">
    <property type="component" value="Unassembled WGS sequence"/>
</dbReference>
<keyword evidence="4" id="KW-0539">Nucleus</keyword>
<evidence type="ECO:0000256" key="1">
    <source>
        <dbReference type="ARBA" id="ARBA00004604"/>
    </source>
</evidence>
<proteinExistence type="inferred from homology"/>
<keyword evidence="2" id="KW-0690">Ribosome biogenesis</keyword>
<dbReference type="EMBL" id="KI912109">
    <property type="protein sequence ID" value="ETS87075.1"/>
    <property type="molecule type" value="Genomic_DNA"/>
</dbReference>
<evidence type="ECO:0000256" key="7">
    <source>
        <dbReference type="ARBA" id="ARBA00043878"/>
    </source>
</evidence>
<organism evidence="10 11">
    <name type="scientific">Pestalotiopsis fici (strain W106-1 / CGMCC3.15140)</name>
    <dbReference type="NCBI Taxonomy" id="1229662"/>
    <lineage>
        <taxon>Eukaryota</taxon>
        <taxon>Fungi</taxon>
        <taxon>Dikarya</taxon>
        <taxon>Ascomycota</taxon>
        <taxon>Pezizomycotina</taxon>
        <taxon>Sordariomycetes</taxon>
        <taxon>Xylariomycetidae</taxon>
        <taxon>Amphisphaeriales</taxon>
        <taxon>Sporocadaceae</taxon>
        <taxon>Pestalotiopsis</taxon>
    </lineage>
</organism>
<evidence type="ECO:0000256" key="5">
    <source>
        <dbReference type="ARBA" id="ARBA00038007"/>
    </source>
</evidence>
<dbReference type="InParanoid" id="W3XM81"/>
<accession>W3XM81</accession>
<dbReference type="InterPro" id="IPR050656">
    <property type="entry name" value="PINX1"/>
</dbReference>
<evidence type="ECO:0000313" key="10">
    <source>
        <dbReference type="EMBL" id="ETS87075.1"/>
    </source>
</evidence>
<evidence type="ECO:0000256" key="6">
    <source>
        <dbReference type="ARBA" id="ARBA00041961"/>
    </source>
</evidence>
<feature type="domain" description="G-patch" evidence="9">
    <location>
        <begin position="25"/>
        <end position="79"/>
    </location>
</feature>
<feature type="compositionally biased region" description="Polar residues" evidence="8">
    <location>
        <begin position="14"/>
        <end position="26"/>
    </location>
</feature>
<evidence type="ECO:0000256" key="3">
    <source>
        <dbReference type="ARBA" id="ARBA00022552"/>
    </source>
</evidence>
<dbReference type="InterPro" id="IPR000467">
    <property type="entry name" value="G_patch_dom"/>
</dbReference>
<dbReference type="eggNOG" id="KOG2809">
    <property type="taxonomic scope" value="Eukaryota"/>
</dbReference>
<evidence type="ECO:0000256" key="2">
    <source>
        <dbReference type="ARBA" id="ARBA00022517"/>
    </source>
</evidence>
<dbReference type="PANTHER" id="PTHR23149">
    <property type="entry name" value="G PATCH DOMAIN CONTAINING PROTEIN"/>
    <property type="match status" value="1"/>
</dbReference>
<keyword evidence="3" id="KW-0698">rRNA processing</keyword>
<dbReference type="GO" id="GO:0006364">
    <property type="term" value="P:rRNA processing"/>
    <property type="evidence" value="ECO:0007669"/>
    <property type="project" value="UniProtKB-KW"/>
</dbReference>
<feature type="compositionally biased region" description="Basic residues" evidence="8">
    <location>
        <begin position="257"/>
        <end position="270"/>
    </location>
</feature>
<dbReference type="OrthoDB" id="29523at2759"/>
<feature type="compositionally biased region" description="Low complexity" evidence="8">
    <location>
        <begin position="300"/>
        <end position="328"/>
    </location>
</feature>
<comment type="function">
    <text evidence="7">Involved in rRNA-processing at A0, A1 and A2 sites and negatively regulates telomerase.</text>
</comment>
<dbReference type="OMA" id="PCWDQSS"/>
<name>W3XM81_PESFW</name>
<feature type="compositionally biased region" description="Acidic residues" evidence="8">
    <location>
        <begin position="188"/>
        <end position="199"/>
    </location>
</feature>
<evidence type="ECO:0000256" key="4">
    <source>
        <dbReference type="ARBA" id="ARBA00023242"/>
    </source>
</evidence>
<protein>
    <recommendedName>
        <fullName evidence="6">PinX1-related protein 1</fullName>
    </recommendedName>
</protein>
<dbReference type="Pfam" id="PF01585">
    <property type="entry name" value="G-patch"/>
    <property type="match status" value="1"/>
</dbReference>
<keyword evidence="11" id="KW-1185">Reference proteome</keyword>
<dbReference type="STRING" id="1229662.W3XM81"/>
<dbReference type="HOGENOM" id="CLU_052839_0_0_1"/>
<dbReference type="KEGG" id="pfy:PFICI_00903"/>
<dbReference type="AlphaFoldDB" id="W3XM81"/>
<dbReference type="PROSITE" id="PS50174">
    <property type="entry name" value="G_PATCH"/>
    <property type="match status" value="1"/>
</dbReference>